<keyword evidence="3" id="KW-1185">Reference proteome</keyword>
<dbReference type="EMBL" id="UZAN01047143">
    <property type="protein sequence ID" value="VDP85070.1"/>
    <property type="molecule type" value="Genomic_DNA"/>
</dbReference>
<feature type="region of interest" description="Disordered" evidence="1">
    <location>
        <begin position="118"/>
        <end position="151"/>
    </location>
</feature>
<feature type="region of interest" description="Disordered" evidence="1">
    <location>
        <begin position="1"/>
        <end position="39"/>
    </location>
</feature>
<dbReference type="WBParaSite" id="ECPE_0000928901-mRNA-1">
    <property type="protein sequence ID" value="ECPE_0000928901-mRNA-1"/>
    <property type="gene ID" value="ECPE_0000928901"/>
</dbReference>
<dbReference type="AlphaFoldDB" id="A0A183AQM6"/>
<evidence type="ECO:0000313" key="4">
    <source>
        <dbReference type="WBParaSite" id="ECPE_0000928901-mRNA-1"/>
    </source>
</evidence>
<reference evidence="2 3" key="2">
    <citation type="submission" date="2018-11" db="EMBL/GenBank/DDBJ databases">
        <authorList>
            <consortium name="Pathogen Informatics"/>
        </authorList>
    </citation>
    <scope>NUCLEOTIDE SEQUENCE [LARGE SCALE GENOMIC DNA]</scope>
    <source>
        <strain evidence="2 3">Egypt</strain>
    </source>
</reference>
<accession>A0A183AQM6</accession>
<name>A0A183AQM6_9TREM</name>
<reference evidence="4" key="1">
    <citation type="submission" date="2016-06" db="UniProtKB">
        <authorList>
            <consortium name="WormBaseParasite"/>
        </authorList>
    </citation>
    <scope>IDENTIFICATION</scope>
</reference>
<evidence type="ECO:0000256" key="1">
    <source>
        <dbReference type="SAM" id="MobiDB-lite"/>
    </source>
</evidence>
<feature type="compositionally biased region" description="Polar residues" evidence="1">
    <location>
        <begin position="118"/>
        <end position="136"/>
    </location>
</feature>
<protein>
    <submittedName>
        <fullName evidence="4">EYA1</fullName>
    </submittedName>
</protein>
<gene>
    <name evidence="2" type="ORF">ECPE_LOCUS9261</name>
</gene>
<organism evidence="4">
    <name type="scientific">Echinostoma caproni</name>
    <dbReference type="NCBI Taxonomy" id="27848"/>
    <lineage>
        <taxon>Eukaryota</taxon>
        <taxon>Metazoa</taxon>
        <taxon>Spiralia</taxon>
        <taxon>Lophotrochozoa</taxon>
        <taxon>Platyhelminthes</taxon>
        <taxon>Trematoda</taxon>
        <taxon>Digenea</taxon>
        <taxon>Plagiorchiida</taxon>
        <taxon>Echinostomata</taxon>
        <taxon>Echinostomatoidea</taxon>
        <taxon>Echinostomatidae</taxon>
        <taxon>Echinostoma</taxon>
    </lineage>
</organism>
<evidence type="ECO:0000313" key="3">
    <source>
        <dbReference type="Proteomes" id="UP000272942"/>
    </source>
</evidence>
<sequence length="272" mass="29055">MATIVGDSLAYKPPASHCSRPSPVSSTGQTMPIPCDTSSPTDTSLMYEISFKRKKTELSLTPNVSVACALPHSSSLNTSSHSDENTSMDLDDTENNETKLSCNREDQSEVLDLTVTVGTSNANEKDSPSNSCLTSHSLEHQSPIGTSSSSSSLQTVTCANALEGYPLFSNSLVPLNPVTAIASCPLQTSTQISIPATRDITSAASPSVGLLQQSVMHPLGMFGPNAFGGYVMEVVYLFDRIEVDEKLEHKRLGFQSEYSLILIPSSEKSILD</sequence>
<dbReference type="Proteomes" id="UP000272942">
    <property type="component" value="Unassembled WGS sequence"/>
</dbReference>
<feature type="compositionally biased region" description="Polar residues" evidence="1">
    <location>
        <begin position="22"/>
        <end position="39"/>
    </location>
</feature>
<proteinExistence type="predicted"/>
<evidence type="ECO:0000313" key="2">
    <source>
        <dbReference type="EMBL" id="VDP85070.1"/>
    </source>
</evidence>
<feature type="region of interest" description="Disordered" evidence="1">
    <location>
        <begin position="72"/>
        <end position="105"/>
    </location>
</feature>